<protein>
    <recommendedName>
        <fullName evidence="4">Bacterial bifunctional deaminase-reductase C-terminal domain-containing protein</fullName>
    </recommendedName>
</protein>
<dbReference type="InterPro" id="IPR024072">
    <property type="entry name" value="DHFR-like_dom_sf"/>
</dbReference>
<keyword evidence="6" id="KW-1185">Reference proteome</keyword>
<dbReference type="InterPro" id="IPR002734">
    <property type="entry name" value="RibDG_C"/>
</dbReference>
<evidence type="ECO:0000313" key="5">
    <source>
        <dbReference type="EMBL" id="BBX70731.1"/>
    </source>
</evidence>
<accession>A0A7I7MEI2</accession>
<dbReference type="NCBIfam" id="NF010665">
    <property type="entry name" value="PRK14059.1-4"/>
    <property type="match status" value="1"/>
</dbReference>
<dbReference type="NCBIfam" id="NF010664">
    <property type="entry name" value="PRK14059.1-2"/>
    <property type="match status" value="1"/>
</dbReference>
<dbReference type="InterPro" id="IPR050765">
    <property type="entry name" value="Riboflavin_Biosynth_HTPR"/>
</dbReference>
<evidence type="ECO:0000313" key="6">
    <source>
        <dbReference type="Proteomes" id="UP000466514"/>
    </source>
</evidence>
<proteinExistence type="predicted"/>
<dbReference type="PANTHER" id="PTHR38011">
    <property type="entry name" value="DIHYDROFOLATE REDUCTASE FAMILY PROTEIN (AFU_ORTHOLOGUE AFUA_8G06820)"/>
    <property type="match status" value="1"/>
</dbReference>
<keyword evidence="3" id="KW-0560">Oxidoreductase</keyword>
<reference evidence="5 6" key="1">
    <citation type="journal article" date="2019" name="Emerg. Microbes Infect.">
        <title>Comprehensive subspecies identification of 175 nontuberculous mycobacteria species based on 7547 genomic profiles.</title>
        <authorList>
            <person name="Matsumoto Y."/>
            <person name="Kinjo T."/>
            <person name="Motooka D."/>
            <person name="Nabeya D."/>
            <person name="Jung N."/>
            <person name="Uechi K."/>
            <person name="Horii T."/>
            <person name="Iida T."/>
            <person name="Fujita J."/>
            <person name="Nakamura S."/>
        </authorList>
    </citation>
    <scope>NUCLEOTIDE SEQUENCE [LARGE SCALE GENOMIC DNA]</scope>
    <source>
        <strain evidence="5 6">JCM 13323</strain>
    </source>
</reference>
<sequence>MILRMSADHDGTQFTVLGGVGAIDAAGLADRYAYPGGGTRSWVRANMIASIDGGATSAGKSGGLGGAGDKALFGMLRELADVVLVGAATARVEDYSGVTFDAAQRAARRDRGQTETPPIAVLTRSGSVDPDAALFTRTDVPPLVFTSAGAAPGTRERLGARAEVIDASGTDPESLDLTGVLDVLAGRGLRRVLAEGGPGILGMLIAENLLDELCLSVSPVLVGGAAGRIVTGKTDGRTALRLRHALTDDDGYLFLSYVRAAAADER</sequence>
<feature type="domain" description="Bacterial bifunctional deaminase-reductase C-terminal" evidence="4">
    <location>
        <begin position="42"/>
        <end position="253"/>
    </location>
</feature>
<comment type="pathway">
    <text evidence="1">Cofactor biosynthesis; riboflavin biosynthesis.</text>
</comment>
<evidence type="ECO:0000256" key="1">
    <source>
        <dbReference type="ARBA" id="ARBA00005104"/>
    </source>
</evidence>
<dbReference type="Pfam" id="PF01872">
    <property type="entry name" value="RibD_C"/>
    <property type="match status" value="1"/>
</dbReference>
<dbReference type="GO" id="GO:0008703">
    <property type="term" value="F:5-amino-6-(5-phosphoribosylamino)uracil reductase activity"/>
    <property type="evidence" value="ECO:0007669"/>
    <property type="project" value="InterPro"/>
</dbReference>
<dbReference type="AlphaFoldDB" id="A0A7I7MEI2"/>
<keyword evidence="2" id="KW-0521">NADP</keyword>
<dbReference type="GO" id="GO:0009231">
    <property type="term" value="P:riboflavin biosynthetic process"/>
    <property type="evidence" value="ECO:0007669"/>
    <property type="project" value="InterPro"/>
</dbReference>
<dbReference type="Proteomes" id="UP000466514">
    <property type="component" value="Chromosome"/>
</dbReference>
<dbReference type="SUPFAM" id="SSF53597">
    <property type="entry name" value="Dihydrofolate reductase-like"/>
    <property type="match status" value="1"/>
</dbReference>
<gene>
    <name evidence="5" type="ORF">MPSYJ_41920</name>
</gene>
<evidence type="ECO:0000256" key="2">
    <source>
        <dbReference type="ARBA" id="ARBA00022857"/>
    </source>
</evidence>
<dbReference type="Gene3D" id="3.40.430.10">
    <property type="entry name" value="Dihydrofolate Reductase, subunit A"/>
    <property type="match status" value="1"/>
</dbReference>
<evidence type="ECO:0000259" key="4">
    <source>
        <dbReference type="Pfam" id="PF01872"/>
    </source>
</evidence>
<dbReference type="EMBL" id="AP022574">
    <property type="protein sequence ID" value="BBX70731.1"/>
    <property type="molecule type" value="Genomic_DNA"/>
</dbReference>
<dbReference type="KEGG" id="mpsc:MPSYJ_41920"/>
<evidence type="ECO:0000256" key="3">
    <source>
        <dbReference type="ARBA" id="ARBA00023002"/>
    </source>
</evidence>
<name>A0A7I7MEI2_9MYCO</name>
<dbReference type="PANTHER" id="PTHR38011:SF7">
    <property type="entry name" value="2,5-DIAMINO-6-RIBOSYLAMINO-4(3H)-PYRIMIDINONE 5'-PHOSPHATE REDUCTASE"/>
    <property type="match status" value="1"/>
</dbReference>
<organism evidence="5 6">
    <name type="scientific">Mycolicibacterium psychrotolerans</name>
    <dbReference type="NCBI Taxonomy" id="216929"/>
    <lineage>
        <taxon>Bacteria</taxon>
        <taxon>Bacillati</taxon>
        <taxon>Actinomycetota</taxon>
        <taxon>Actinomycetes</taxon>
        <taxon>Mycobacteriales</taxon>
        <taxon>Mycobacteriaceae</taxon>
        <taxon>Mycolicibacterium</taxon>
    </lineage>
</organism>